<dbReference type="HAMAP" id="MF_00765">
    <property type="entry name" value="DarP"/>
    <property type="match status" value="1"/>
</dbReference>
<feature type="region of interest" description="Disordered" evidence="6">
    <location>
        <begin position="1"/>
        <end position="21"/>
    </location>
</feature>
<dbReference type="RefSeq" id="WP_345548592.1">
    <property type="nucleotide sequence ID" value="NZ_BAABRT010000003.1"/>
</dbReference>
<dbReference type="Pfam" id="PF04751">
    <property type="entry name" value="DarP"/>
    <property type="match status" value="1"/>
</dbReference>
<comment type="caution">
    <text evidence="7">The sequence shown here is derived from an EMBL/GenBank/DDBJ whole genome shotgun (WGS) entry which is preliminary data.</text>
</comment>
<proteinExistence type="inferred from homology"/>
<protein>
    <recommendedName>
        <fullName evidence="5">Dual-action ribosomal maturation protein DarP</fullName>
    </recommendedName>
    <alternativeName>
        <fullName evidence="5">Large ribosomal subunit assembly factor DarP</fullName>
    </alternativeName>
</protein>
<evidence type="ECO:0000256" key="4">
    <source>
        <dbReference type="ARBA" id="ARBA00022884"/>
    </source>
</evidence>
<reference evidence="7 8" key="1">
    <citation type="submission" date="2024-02" db="EMBL/GenBank/DDBJ databases">
        <title>Microbulbifer aestuariivivens NBRC 112533.</title>
        <authorList>
            <person name="Ichikawa N."/>
            <person name="Katano-Makiyama Y."/>
            <person name="Hidaka K."/>
        </authorList>
    </citation>
    <scope>NUCLEOTIDE SEQUENCE [LARGE SCALE GENOMIC DNA]</scope>
    <source>
        <strain evidence="7 8">NBRC 112533</strain>
    </source>
</reference>
<dbReference type="PANTHER" id="PTHR38101">
    <property type="entry name" value="UPF0307 PROTEIN YJGA"/>
    <property type="match status" value="1"/>
</dbReference>
<comment type="similarity">
    <text evidence="5">Belongs to the DarP family.</text>
</comment>
<keyword evidence="8" id="KW-1185">Reference proteome</keyword>
<accession>A0ABP9WPF5</accession>
<gene>
    <name evidence="7" type="primary">yjgA</name>
    <name evidence="5" type="synonym">darP</name>
    <name evidence="7" type="ORF">Maes01_00525</name>
</gene>
<evidence type="ECO:0000313" key="8">
    <source>
        <dbReference type="Proteomes" id="UP001408594"/>
    </source>
</evidence>
<dbReference type="CDD" id="cd16331">
    <property type="entry name" value="YjgA-like"/>
    <property type="match status" value="1"/>
</dbReference>
<dbReference type="SUPFAM" id="SSF158710">
    <property type="entry name" value="PSPTO4464-like"/>
    <property type="match status" value="1"/>
</dbReference>
<dbReference type="NCBIfam" id="NF003593">
    <property type="entry name" value="PRK05255.1-1"/>
    <property type="match status" value="1"/>
</dbReference>
<keyword evidence="1 5" id="KW-0963">Cytoplasm</keyword>
<keyword evidence="2 5" id="KW-0690">Ribosome biogenesis</keyword>
<keyword evidence="3 5" id="KW-0699">rRNA-binding</keyword>
<evidence type="ECO:0000256" key="5">
    <source>
        <dbReference type="HAMAP-Rule" id="MF_00765"/>
    </source>
</evidence>
<dbReference type="PIRSF" id="PIRSF016183">
    <property type="entry name" value="UCP016183"/>
    <property type="match status" value="1"/>
</dbReference>
<dbReference type="InterPro" id="IPR023153">
    <property type="entry name" value="DarP_sf"/>
</dbReference>
<evidence type="ECO:0000313" key="7">
    <source>
        <dbReference type="EMBL" id="GAA5523976.1"/>
    </source>
</evidence>
<dbReference type="EMBL" id="BAABRT010000003">
    <property type="protein sequence ID" value="GAA5523976.1"/>
    <property type="molecule type" value="Genomic_DNA"/>
</dbReference>
<evidence type="ECO:0000256" key="6">
    <source>
        <dbReference type="SAM" id="MobiDB-lite"/>
    </source>
</evidence>
<dbReference type="PANTHER" id="PTHR38101:SF1">
    <property type="entry name" value="UPF0307 PROTEIN YJGA"/>
    <property type="match status" value="1"/>
</dbReference>
<evidence type="ECO:0000256" key="3">
    <source>
        <dbReference type="ARBA" id="ARBA00022730"/>
    </source>
</evidence>
<comment type="subcellular location">
    <subcellularLocation>
        <location evidence="5">Cytoplasm</location>
    </subcellularLocation>
    <text evidence="5">Associates with late stage pre-50S ribosomal subunits.</text>
</comment>
<organism evidence="7 8">
    <name type="scientific">Microbulbifer aestuariivivens</name>
    <dbReference type="NCBI Taxonomy" id="1908308"/>
    <lineage>
        <taxon>Bacteria</taxon>
        <taxon>Pseudomonadati</taxon>
        <taxon>Pseudomonadota</taxon>
        <taxon>Gammaproteobacteria</taxon>
        <taxon>Cellvibrionales</taxon>
        <taxon>Microbulbiferaceae</taxon>
        <taxon>Microbulbifer</taxon>
    </lineage>
</organism>
<dbReference type="Gene3D" id="1.10.60.30">
    <property type="entry name" value="PSPTO4464-like domains"/>
    <property type="match status" value="2"/>
</dbReference>
<name>A0ABP9WPF5_9GAMM</name>
<evidence type="ECO:0000256" key="1">
    <source>
        <dbReference type="ARBA" id="ARBA00022490"/>
    </source>
</evidence>
<evidence type="ECO:0000256" key="2">
    <source>
        <dbReference type="ARBA" id="ARBA00022517"/>
    </source>
</evidence>
<dbReference type="Proteomes" id="UP001408594">
    <property type="component" value="Unassembled WGS sequence"/>
</dbReference>
<sequence length="170" mass="20389">MYDHEDFDDDLPKSKTQVKQEMHDLQELGRQLTELGPAQLAEVPLDRDMREAIETLHRIRSNEARRRQLQYIGKLMRSADSEAIQATLDKFKERDQQHLRFDRMAEDWRRRLLEDGKEAQSAFFASYPQADHQHLRQLVRDASREIQHQKPPASQRKLFRYLRDLFMQSE</sequence>
<comment type="function">
    <text evidence="5">Member of a network of 50S ribosomal subunit biogenesis factors which assembles along the 30S-50S interface, preventing incorrect 23S rRNA structures from forming. Promotes peptidyl transferase center (PTC) maturation.</text>
</comment>
<dbReference type="InterPro" id="IPR006839">
    <property type="entry name" value="DarP"/>
</dbReference>
<keyword evidence="4 5" id="KW-0694">RNA-binding</keyword>